<dbReference type="KEGG" id="tcu:Tcur_3210"/>
<dbReference type="HOGENOM" id="CLU_082760_6_0_11"/>
<dbReference type="InterPro" id="IPR004675">
    <property type="entry name" value="AhpD_core"/>
</dbReference>
<keyword evidence="2" id="KW-0560">Oxidoreductase</keyword>
<accession>D1A9R3</accession>
<name>D1A9R3_THECD</name>
<protein>
    <submittedName>
        <fullName evidence="2">Alkylhydroperoxidase like protein, AhpD family</fullName>
    </submittedName>
</protein>
<dbReference type="InterPro" id="IPR029032">
    <property type="entry name" value="AhpD-like"/>
</dbReference>
<dbReference type="NCBIfam" id="TIGR00778">
    <property type="entry name" value="ahpD_dom"/>
    <property type="match status" value="1"/>
</dbReference>
<keyword evidence="3" id="KW-1185">Reference proteome</keyword>
<dbReference type="AlphaFoldDB" id="D1A9R3"/>
<dbReference type="Gene3D" id="1.20.1290.10">
    <property type="entry name" value="AhpD-like"/>
    <property type="match status" value="1"/>
</dbReference>
<dbReference type="EMBL" id="CP001738">
    <property type="protein sequence ID" value="ACY98749.1"/>
    <property type="molecule type" value="Genomic_DNA"/>
</dbReference>
<dbReference type="Pfam" id="PF02627">
    <property type="entry name" value="CMD"/>
    <property type="match status" value="1"/>
</dbReference>
<gene>
    <name evidence="2" type="ordered locus">Tcur_3210</name>
</gene>
<dbReference type="RefSeq" id="WP_012853533.1">
    <property type="nucleotide sequence ID" value="NC_013510.1"/>
</dbReference>
<dbReference type="STRING" id="471852.Tcur_3210"/>
<dbReference type="Proteomes" id="UP000001918">
    <property type="component" value="Chromosome"/>
</dbReference>
<proteinExistence type="predicted"/>
<feature type="domain" description="Carboxymuconolactone decarboxylase-like" evidence="1">
    <location>
        <begin position="19"/>
        <end position="94"/>
    </location>
</feature>
<dbReference type="PANTHER" id="PTHR34846:SF7">
    <property type="entry name" value="BLL7811 PROTEIN"/>
    <property type="match status" value="1"/>
</dbReference>
<reference evidence="2 3" key="1">
    <citation type="journal article" date="2011" name="Stand. Genomic Sci.">
        <title>Complete genome sequence of Thermomonospora curvata type strain (B9).</title>
        <authorList>
            <person name="Chertkov O."/>
            <person name="Sikorski J."/>
            <person name="Nolan M."/>
            <person name="Lapidus A."/>
            <person name="Lucas S."/>
            <person name="Del Rio T.G."/>
            <person name="Tice H."/>
            <person name="Cheng J.F."/>
            <person name="Goodwin L."/>
            <person name="Pitluck S."/>
            <person name="Liolios K."/>
            <person name="Ivanova N."/>
            <person name="Mavromatis K."/>
            <person name="Mikhailova N."/>
            <person name="Ovchinnikova G."/>
            <person name="Pati A."/>
            <person name="Chen A."/>
            <person name="Palaniappan K."/>
            <person name="Djao O.D."/>
            <person name="Land M."/>
            <person name="Hauser L."/>
            <person name="Chang Y.J."/>
            <person name="Jeffries C.D."/>
            <person name="Brettin T."/>
            <person name="Han C."/>
            <person name="Detter J.C."/>
            <person name="Rohde M."/>
            <person name="Goker M."/>
            <person name="Woyke T."/>
            <person name="Bristow J."/>
            <person name="Eisen J.A."/>
            <person name="Markowitz V."/>
            <person name="Hugenholtz P."/>
            <person name="Klenk H.P."/>
            <person name="Kyrpides N.C."/>
        </authorList>
    </citation>
    <scope>NUCLEOTIDE SEQUENCE [LARGE SCALE GENOMIC DNA]</scope>
    <source>
        <strain evidence="3">ATCC 19995 / DSM 43183 / JCM 3096 / KCTC 9072 / NBRC 15933 / NCIMB 10081 / Henssen B9</strain>
    </source>
</reference>
<dbReference type="PANTHER" id="PTHR34846">
    <property type="entry name" value="4-CARBOXYMUCONOLACTONE DECARBOXYLASE FAMILY PROTEIN (AFU_ORTHOLOGUE AFUA_6G11590)"/>
    <property type="match status" value="1"/>
</dbReference>
<organism evidence="2 3">
    <name type="scientific">Thermomonospora curvata (strain ATCC 19995 / DSM 43183 / JCM 3096 / KCTC 9072 / NBRC 15933 / NCIMB 10081 / Henssen B9)</name>
    <dbReference type="NCBI Taxonomy" id="471852"/>
    <lineage>
        <taxon>Bacteria</taxon>
        <taxon>Bacillati</taxon>
        <taxon>Actinomycetota</taxon>
        <taxon>Actinomycetes</taxon>
        <taxon>Streptosporangiales</taxon>
        <taxon>Thermomonosporaceae</taxon>
        <taxon>Thermomonospora</taxon>
    </lineage>
</organism>
<dbReference type="InterPro" id="IPR003779">
    <property type="entry name" value="CMD-like"/>
</dbReference>
<dbReference type="OrthoDB" id="331146at2"/>
<keyword evidence="2" id="KW-0575">Peroxidase</keyword>
<dbReference type="GO" id="GO:0051920">
    <property type="term" value="F:peroxiredoxin activity"/>
    <property type="evidence" value="ECO:0007669"/>
    <property type="project" value="InterPro"/>
</dbReference>
<evidence type="ECO:0000313" key="3">
    <source>
        <dbReference type="Proteomes" id="UP000001918"/>
    </source>
</evidence>
<dbReference type="eggNOG" id="COG2128">
    <property type="taxonomic scope" value="Bacteria"/>
</dbReference>
<sequence>MEARMDLAKTAPKPYQAVLAAYRTLAEGPLDPVVQELVKIRASQLNGCAFCLDLHVHEARRRGESEQRLALVAAWREAPVFSEAERAALAYTEEATRLSERGVSEEVWQAVTACFDQEEAGALVVLVALINALNRLGAPLRRRPAVR</sequence>
<evidence type="ECO:0000259" key="1">
    <source>
        <dbReference type="Pfam" id="PF02627"/>
    </source>
</evidence>
<evidence type="ECO:0000313" key="2">
    <source>
        <dbReference type="EMBL" id="ACY98749.1"/>
    </source>
</evidence>
<dbReference type="SUPFAM" id="SSF69118">
    <property type="entry name" value="AhpD-like"/>
    <property type="match status" value="1"/>
</dbReference>